<keyword evidence="6" id="KW-0539">Nucleus</keyword>
<dbReference type="PANTHER" id="PTHR46144">
    <property type="entry name" value="ZINC FINGER PROTEIN 385B-LIKE"/>
    <property type="match status" value="1"/>
</dbReference>
<dbReference type="GO" id="GO:0003676">
    <property type="term" value="F:nucleic acid binding"/>
    <property type="evidence" value="ECO:0007669"/>
    <property type="project" value="InterPro"/>
</dbReference>
<feature type="domain" description="U1-type" evidence="8">
    <location>
        <begin position="3"/>
        <end position="37"/>
    </location>
</feature>
<organism evidence="9 10">
    <name type="scientific">Nyssa sinensis</name>
    <dbReference type="NCBI Taxonomy" id="561372"/>
    <lineage>
        <taxon>Eukaryota</taxon>
        <taxon>Viridiplantae</taxon>
        <taxon>Streptophyta</taxon>
        <taxon>Embryophyta</taxon>
        <taxon>Tracheophyta</taxon>
        <taxon>Spermatophyta</taxon>
        <taxon>Magnoliopsida</taxon>
        <taxon>eudicotyledons</taxon>
        <taxon>Gunneridae</taxon>
        <taxon>Pentapetalae</taxon>
        <taxon>asterids</taxon>
        <taxon>Cornales</taxon>
        <taxon>Nyssaceae</taxon>
        <taxon>Nyssa</taxon>
    </lineage>
</organism>
<keyword evidence="2" id="KW-0479">Metal-binding</keyword>
<evidence type="ECO:0000313" key="10">
    <source>
        <dbReference type="Proteomes" id="UP000325577"/>
    </source>
</evidence>
<evidence type="ECO:0000259" key="8">
    <source>
        <dbReference type="SMART" id="SM00451"/>
    </source>
</evidence>
<dbReference type="GO" id="GO:0005634">
    <property type="term" value="C:nucleus"/>
    <property type="evidence" value="ECO:0007669"/>
    <property type="project" value="UniProtKB-SubCell"/>
</dbReference>
<dbReference type="PANTHER" id="PTHR46144:SF6">
    <property type="entry name" value="C2H2-TYPE DOMAIN-CONTAINING PROTEIN"/>
    <property type="match status" value="1"/>
</dbReference>
<evidence type="ECO:0000256" key="4">
    <source>
        <dbReference type="ARBA" id="ARBA00022771"/>
    </source>
</evidence>
<keyword evidence="4" id="KW-0863">Zinc-finger</keyword>
<accession>A0A5J5AMW5</accession>
<comment type="subcellular location">
    <subcellularLocation>
        <location evidence="1">Nucleus</location>
    </subcellularLocation>
</comment>
<dbReference type="InterPro" id="IPR013087">
    <property type="entry name" value="Znf_C2H2_type"/>
</dbReference>
<dbReference type="Gene3D" id="3.30.160.60">
    <property type="entry name" value="Classic Zinc Finger"/>
    <property type="match status" value="2"/>
</dbReference>
<name>A0A5J5AMW5_9ASTE</name>
<feature type="domain" description="U1-type" evidence="8">
    <location>
        <begin position="98"/>
        <end position="132"/>
    </location>
</feature>
<keyword evidence="10" id="KW-1185">Reference proteome</keyword>
<evidence type="ECO:0000313" key="9">
    <source>
        <dbReference type="EMBL" id="KAA8530421.1"/>
    </source>
</evidence>
<dbReference type="GO" id="GO:0008270">
    <property type="term" value="F:zinc ion binding"/>
    <property type="evidence" value="ECO:0007669"/>
    <property type="project" value="UniProtKB-KW"/>
</dbReference>
<dbReference type="AlphaFoldDB" id="A0A5J5AMW5"/>
<protein>
    <recommendedName>
        <fullName evidence="8">U1-type domain-containing protein</fullName>
    </recommendedName>
</protein>
<evidence type="ECO:0000256" key="3">
    <source>
        <dbReference type="ARBA" id="ARBA00022737"/>
    </source>
</evidence>
<dbReference type="InterPro" id="IPR051868">
    <property type="entry name" value="ZN346_ZMAT4"/>
</dbReference>
<dbReference type="EMBL" id="CM018043">
    <property type="protein sequence ID" value="KAA8530421.1"/>
    <property type="molecule type" value="Genomic_DNA"/>
</dbReference>
<dbReference type="InterPro" id="IPR036236">
    <property type="entry name" value="Znf_C2H2_sf"/>
</dbReference>
<evidence type="ECO:0000256" key="6">
    <source>
        <dbReference type="ARBA" id="ARBA00023242"/>
    </source>
</evidence>
<dbReference type="Proteomes" id="UP000325577">
    <property type="component" value="Linkage Group LG2"/>
</dbReference>
<keyword evidence="3" id="KW-0677">Repeat</keyword>
<feature type="region of interest" description="Disordered" evidence="7">
    <location>
        <begin position="52"/>
        <end position="78"/>
    </location>
</feature>
<reference evidence="9 10" key="1">
    <citation type="submission" date="2019-09" db="EMBL/GenBank/DDBJ databases">
        <title>A chromosome-level genome assembly of the Chinese tupelo Nyssa sinensis.</title>
        <authorList>
            <person name="Yang X."/>
            <person name="Kang M."/>
            <person name="Yang Y."/>
            <person name="Xiong H."/>
            <person name="Wang M."/>
            <person name="Zhang Z."/>
            <person name="Wang Z."/>
            <person name="Wu H."/>
            <person name="Ma T."/>
            <person name="Liu J."/>
            <person name="Xi Z."/>
        </authorList>
    </citation>
    <scope>NUCLEOTIDE SEQUENCE [LARGE SCALE GENOMIC DNA]</scope>
    <source>
        <strain evidence="9">J267</strain>
        <tissue evidence="9">Leaf</tissue>
    </source>
</reference>
<dbReference type="OrthoDB" id="434647at2759"/>
<gene>
    <name evidence="9" type="ORF">F0562_005130</name>
</gene>
<keyword evidence="5" id="KW-0862">Zinc</keyword>
<evidence type="ECO:0000256" key="1">
    <source>
        <dbReference type="ARBA" id="ARBA00004123"/>
    </source>
</evidence>
<dbReference type="Pfam" id="PF12874">
    <property type="entry name" value="zf-met"/>
    <property type="match status" value="2"/>
</dbReference>
<evidence type="ECO:0000256" key="2">
    <source>
        <dbReference type="ARBA" id="ARBA00022723"/>
    </source>
</evidence>
<evidence type="ECO:0000256" key="5">
    <source>
        <dbReference type="ARBA" id="ARBA00022833"/>
    </source>
</evidence>
<dbReference type="InterPro" id="IPR003604">
    <property type="entry name" value="Matrin/U1-like-C_Znf_C2H2"/>
</dbReference>
<dbReference type="SMART" id="SM00451">
    <property type="entry name" value="ZnF_U1"/>
    <property type="match status" value="2"/>
</dbReference>
<proteinExistence type="predicted"/>
<dbReference type="SUPFAM" id="SSF57667">
    <property type="entry name" value="beta-beta-alpha zinc fingers"/>
    <property type="match status" value="2"/>
</dbReference>
<sequence length="147" mass="16187">MIGQSAWCEVCKIYCNSKDVLDKHKLGKKHKNNLEKLKEAIAPFPCALAESYNPASGPQENPDKGKSVSWQKTKKASEPVEDLETKIRKVLEGGAAADAVRTCAICNVVCNSETVFKYHLAGQKHGAMMEYCKLFSNIILQGKSMVP</sequence>
<evidence type="ECO:0000256" key="7">
    <source>
        <dbReference type="SAM" id="MobiDB-lite"/>
    </source>
</evidence>